<evidence type="ECO:0000313" key="3">
    <source>
        <dbReference type="Proteomes" id="UP000016721"/>
    </source>
</evidence>
<comment type="caution">
    <text evidence="2">The sequence shown here is derived from an EMBL/GenBank/DDBJ whole genome shotgun (WGS) entry which is preliminary data.</text>
</comment>
<dbReference type="OrthoDB" id="9785602at2"/>
<sequence>MILKETNERIGKIAYLLIDNNNHFGEIEYCLGKKFQNKGLVTEITKTVIQF</sequence>
<dbReference type="eggNOG" id="COG1670">
    <property type="taxonomic scope" value="Bacteria"/>
</dbReference>
<protein>
    <submittedName>
        <fullName evidence="2">Acetyltransferase</fullName>
    </submittedName>
</protein>
<dbReference type="Gene3D" id="3.40.630.30">
    <property type="match status" value="1"/>
</dbReference>
<dbReference type="HOGENOM" id="CLU_3097369_0_0_9"/>
<dbReference type="SUPFAM" id="SSF55729">
    <property type="entry name" value="Acyl-CoA N-acyltransferases (Nat)"/>
    <property type="match status" value="1"/>
</dbReference>
<dbReference type="GO" id="GO:0016747">
    <property type="term" value="F:acyltransferase activity, transferring groups other than amino-acyl groups"/>
    <property type="evidence" value="ECO:0007669"/>
    <property type="project" value="InterPro"/>
</dbReference>
<evidence type="ECO:0000259" key="1">
    <source>
        <dbReference type="Pfam" id="PF13302"/>
    </source>
</evidence>
<keyword evidence="3" id="KW-1185">Reference proteome</keyword>
<dbReference type="InterPro" id="IPR000182">
    <property type="entry name" value="GNAT_dom"/>
</dbReference>
<dbReference type="RefSeq" id="WP_021802516.1">
    <property type="nucleotide sequence ID" value="NZ_KI273145.1"/>
</dbReference>
<accession>U2Q2R4</accession>
<proteinExistence type="predicted"/>
<gene>
    <name evidence="2" type="ORF">CINTURNW_2527a</name>
</gene>
<reference evidence="2 3" key="1">
    <citation type="journal article" date="2013" name="Genome Announc.">
        <title>Draft Genome Sequence of the Hydrogen- and Ethanol-Producing Bacterium Clostridium intestinale Strain URNW.</title>
        <authorList>
            <person name="Lal S."/>
            <person name="Ramachandran U."/>
            <person name="Zhang X."/>
            <person name="Sparling R."/>
            <person name="Levin D.B."/>
        </authorList>
    </citation>
    <scope>NUCLEOTIDE SEQUENCE [LARGE SCALE GENOMIC DNA]</scope>
    <source>
        <strain evidence="2 3">URNW</strain>
    </source>
</reference>
<evidence type="ECO:0000313" key="2">
    <source>
        <dbReference type="EMBL" id="ERK30369.1"/>
    </source>
</evidence>
<feature type="domain" description="N-acetyltransferase" evidence="1">
    <location>
        <begin position="2"/>
        <end position="51"/>
    </location>
</feature>
<name>U2Q2R4_9CLOT</name>
<dbReference type="InterPro" id="IPR016181">
    <property type="entry name" value="Acyl_CoA_acyltransferase"/>
</dbReference>
<organism evidence="2 3">
    <name type="scientific">Clostridium intestinale URNW</name>
    <dbReference type="NCBI Taxonomy" id="1294142"/>
    <lineage>
        <taxon>Bacteria</taxon>
        <taxon>Bacillati</taxon>
        <taxon>Bacillota</taxon>
        <taxon>Clostridia</taxon>
        <taxon>Eubacteriales</taxon>
        <taxon>Clostridiaceae</taxon>
        <taxon>Clostridium</taxon>
    </lineage>
</organism>
<dbReference type="Proteomes" id="UP000016721">
    <property type="component" value="Unassembled WGS sequence"/>
</dbReference>
<dbReference type="EMBL" id="APJA01000012">
    <property type="protein sequence ID" value="ERK30369.1"/>
    <property type="molecule type" value="Genomic_DNA"/>
</dbReference>
<keyword evidence="2" id="KW-0808">Transferase</keyword>
<dbReference type="STRING" id="1294142.CINTURNW_2527a"/>
<dbReference type="Pfam" id="PF13302">
    <property type="entry name" value="Acetyltransf_3"/>
    <property type="match status" value="1"/>
</dbReference>
<dbReference type="AlphaFoldDB" id="U2Q2R4"/>